<keyword evidence="2" id="KW-1185">Reference proteome</keyword>
<reference evidence="2" key="1">
    <citation type="journal article" date="2023" name="Nat. Plants">
        <title>Single-cell RNA sequencing provides a high-resolution roadmap for understanding the multicellular compartmentation of specialized metabolism.</title>
        <authorList>
            <person name="Sun S."/>
            <person name="Shen X."/>
            <person name="Li Y."/>
            <person name="Li Y."/>
            <person name="Wang S."/>
            <person name="Li R."/>
            <person name="Zhang H."/>
            <person name="Shen G."/>
            <person name="Guo B."/>
            <person name="Wei J."/>
            <person name="Xu J."/>
            <person name="St-Pierre B."/>
            <person name="Chen S."/>
            <person name="Sun C."/>
        </authorList>
    </citation>
    <scope>NUCLEOTIDE SEQUENCE [LARGE SCALE GENOMIC DNA]</scope>
</reference>
<evidence type="ECO:0000313" key="1">
    <source>
        <dbReference type="EMBL" id="KAI5677304.1"/>
    </source>
</evidence>
<evidence type="ECO:0000313" key="2">
    <source>
        <dbReference type="Proteomes" id="UP001060085"/>
    </source>
</evidence>
<protein>
    <submittedName>
        <fullName evidence="1">Uncharacterized protein</fullName>
    </submittedName>
</protein>
<sequence>MCYHSGPKQGQPEELDEDVEEDDSPLVAKIAEIDSGNKPTNGYGSEVVRDPTKGQSTVGEYGESFKDKTLFLLEAKFSSKRGAKQLERQREGQKGSISIADYPIPYYQAEPPPPADPGFTIVQSPTFLWANATLQVLSSGVNRTNSGRLSGEGSKVLVRKSHFSSMKPRKLRMCDQGHLFYNPIVGEKMVKENRAMGAYPFDM</sequence>
<dbReference type="EMBL" id="CM044702">
    <property type="protein sequence ID" value="KAI5677304.1"/>
    <property type="molecule type" value="Genomic_DNA"/>
</dbReference>
<comment type="caution">
    <text evidence="1">The sequence shown here is derived from an EMBL/GenBank/DDBJ whole genome shotgun (WGS) entry which is preliminary data.</text>
</comment>
<proteinExistence type="predicted"/>
<dbReference type="Proteomes" id="UP001060085">
    <property type="component" value="Linkage Group LG02"/>
</dbReference>
<accession>A0ACC0BXG5</accession>
<organism evidence="1 2">
    <name type="scientific">Catharanthus roseus</name>
    <name type="common">Madagascar periwinkle</name>
    <name type="synonym">Vinca rosea</name>
    <dbReference type="NCBI Taxonomy" id="4058"/>
    <lineage>
        <taxon>Eukaryota</taxon>
        <taxon>Viridiplantae</taxon>
        <taxon>Streptophyta</taxon>
        <taxon>Embryophyta</taxon>
        <taxon>Tracheophyta</taxon>
        <taxon>Spermatophyta</taxon>
        <taxon>Magnoliopsida</taxon>
        <taxon>eudicotyledons</taxon>
        <taxon>Gunneridae</taxon>
        <taxon>Pentapetalae</taxon>
        <taxon>asterids</taxon>
        <taxon>lamiids</taxon>
        <taxon>Gentianales</taxon>
        <taxon>Apocynaceae</taxon>
        <taxon>Rauvolfioideae</taxon>
        <taxon>Vinceae</taxon>
        <taxon>Catharanthinae</taxon>
        <taxon>Catharanthus</taxon>
    </lineage>
</organism>
<gene>
    <name evidence="1" type="ORF">M9H77_08254</name>
</gene>
<name>A0ACC0BXG5_CATRO</name>